<organism evidence="1 2">
    <name type="scientific">Bacillus nakamurai</name>
    <dbReference type="NCBI Taxonomy" id="1793963"/>
    <lineage>
        <taxon>Bacteria</taxon>
        <taxon>Bacillati</taxon>
        <taxon>Bacillota</taxon>
        <taxon>Bacilli</taxon>
        <taxon>Bacillales</taxon>
        <taxon>Bacillaceae</taxon>
        <taxon>Bacillus</taxon>
    </lineage>
</organism>
<protein>
    <submittedName>
        <fullName evidence="1">ABC transporter ATP-binding protein</fullName>
    </submittedName>
</protein>
<evidence type="ECO:0000313" key="1">
    <source>
        <dbReference type="EMBL" id="KXZ23192.1"/>
    </source>
</evidence>
<comment type="caution">
    <text evidence="1">The sequence shown here is derived from an EMBL/GenBank/DDBJ whole genome shotgun (WGS) entry which is preliminary data.</text>
</comment>
<dbReference type="RefSeq" id="WP_061520058.1">
    <property type="nucleotide sequence ID" value="NZ_JAJJBV010000032.1"/>
</dbReference>
<dbReference type="InterPro" id="IPR047753">
    <property type="entry name" value="YtzI-like"/>
</dbReference>
<accession>A0A150FCD6</accession>
<name>A0A150FCD6_9BACI</name>
<keyword evidence="2" id="KW-1185">Reference proteome</keyword>
<sequence length="49" mass="5460">MLLLLSFGIVIVLAVLLLSIWSTVKAYNVKHTIDPPRNAPNGFSQKDKH</sequence>
<dbReference type="GO" id="GO:0005524">
    <property type="term" value="F:ATP binding"/>
    <property type="evidence" value="ECO:0007669"/>
    <property type="project" value="UniProtKB-KW"/>
</dbReference>
<dbReference type="NCBIfam" id="NF033232">
    <property type="entry name" value="small_YtzI"/>
    <property type="match status" value="1"/>
</dbReference>
<proteinExistence type="predicted"/>
<dbReference type="AlphaFoldDB" id="A0A150FCD6"/>
<evidence type="ECO:0000313" key="2">
    <source>
        <dbReference type="Proteomes" id="UP000075430"/>
    </source>
</evidence>
<dbReference type="Proteomes" id="UP000075430">
    <property type="component" value="Unassembled WGS sequence"/>
</dbReference>
<keyword evidence="1" id="KW-0067">ATP-binding</keyword>
<dbReference type="EMBL" id="LSBA01000002">
    <property type="protein sequence ID" value="KXZ23192.1"/>
    <property type="molecule type" value="Genomic_DNA"/>
</dbReference>
<keyword evidence="1" id="KW-0547">Nucleotide-binding</keyword>
<gene>
    <name evidence="1" type="ORF">AXI58_06675</name>
</gene>
<reference evidence="2" key="1">
    <citation type="submission" date="2016-02" db="EMBL/GenBank/DDBJ databases">
        <authorList>
            <person name="Dunlap C."/>
        </authorList>
    </citation>
    <scope>NUCLEOTIDE SEQUENCE [LARGE SCALE GENOMIC DNA]</scope>
    <source>
        <strain evidence="2">NRRL B-41092</strain>
    </source>
</reference>